<evidence type="ECO:0000313" key="10">
    <source>
        <dbReference type="EMBL" id="CAF0960412.1"/>
    </source>
</evidence>
<gene>
    <name evidence="11" type="ORF">GPM918_LOCUS21673</name>
    <name evidence="10" type="ORF">OVA965_LOCUS12606</name>
    <name evidence="13" type="ORF">SRO942_LOCUS21670</name>
    <name evidence="12" type="ORF">TMI583_LOCUS12610</name>
</gene>
<dbReference type="EC" id="2.4.2.31" evidence="9"/>
<evidence type="ECO:0000313" key="14">
    <source>
        <dbReference type="Proteomes" id="UP000663829"/>
    </source>
</evidence>
<evidence type="ECO:0000256" key="1">
    <source>
        <dbReference type="ARBA" id="ARBA00009558"/>
    </source>
</evidence>
<evidence type="ECO:0000256" key="2">
    <source>
        <dbReference type="ARBA" id="ARBA00022676"/>
    </source>
</evidence>
<dbReference type="Pfam" id="PF13432">
    <property type="entry name" value="TPR_16"/>
    <property type="match status" value="1"/>
</dbReference>
<keyword evidence="3 9" id="KW-0808">Transferase</keyword>
<feature type="repeat" description="TPR" evidence="8">
    <location>
        <begin position="460"/>
        <end position="493"/>
    </location>
</feature>
<evidence type="ECO:0000313" key="12">
    <source>
        <dbReference type="EMBL" id="CAF3733307.1"/>
    </source>
</evidence>
<dbReference type="InterPro" id="IPR019734">
    <property type="entry name" value="TPR_rpt"/>
</dbReference>
<evidence type="ECO:0000313" key="11">
    <source>
        <dbReference type="EMBL" id="CAF1160881.1"/>
    </source>
</evidence>
<dbReference type="EMBL" id="CAJNOQ010007199">
    <property type="protein sequence ID" value="CAF1160881.1"/>
    <property type="molecule type" value="Genomic_DNA"/>
</dbReference>
<dbReference type="Gene3D" id="1.25.40.10">
    <property type="entry name" value="Tetratricopeptide repeat domain"/>
    <property type="match status" value="2"/>
</dbReference>
<evidence type="ECO:0000256" key="6">
    <source>
        <dbReference type="ARBA" id="ARBA00022803"/>
    </source>
</evidence>
<feature type="repeat" description="TPR" evidence="8">
    <location>
        <begin position="581"/>
        <end position="614"/>
    </location>
</feature>
<dbReference type="Pfam" id="PF01129">
    <property type="entry name" value="ART"/>
    <property type="match status" value="1"/>
</dbReference>
<comment type="similarity">
    <text evidence="1 9">Belongs to the Arg-specific ADP-ribosyltransferase family.</text>
</comment>
<keyword evidence="5" id="KW-0677">Repeat</keyword>
<dbReference type="EMBL" id="CAJOBC010007199">
    <property type="protein sequence ID" value="CAF3924454.1"/>
    <property type="molecule type" value="Genomic_DNA"/>
</dbReference>
<evidence type="ECO:0000256" key="5">
    <source>
        <dbReference type="ARBA" id="ARBA00022737"/>
    </source>
</evidence>
<proteinExistence type="inferred from homology"/>
<keyword evidence="14" id="KW-1185">Reference proteome</keyword>
<dbReference type="Gene3D" id="3.90.176.10">
    <property type="entry name" value="Toxin ADP-ribosyltransferase, Chain A, domain 1"/>
    <property type="match status" value="1"/>
</dbReference>
<dbReference type="SUPFAM" id="SSF56399">
    <property type="entry name" value="ADP-ribosylation"/>
    <property type="match status" value="1"/>
</dbReference>
<protein>
    <recommendedName>
        <fullName evidence="9">NAD(P)(+)--arginine ADP-ribosyltransferase</fullName>
        <ecNumber evidence="9">2.4.2.31</ecNumber>
    </recommendedName>
    <alternativeName>
        <fullName evidence="9">Mono(ADP-ribosyl)transferase</fullName>
    </alternativeName>
</protein>
<dbReference type="SMART" id="SM00028">
    <property type="entry name" value="TPR"/>
    <property type="match status" value="5"/>
</dbReference>
<dbReference type="InterPro" id="IPR000768">
    <property type="entry name" value="ART"/>
</dbReference>
<dbReference type="Proteomes" id="UP000682733">
    <property type="component" value="Unassembled WGS sequence"/>
</dbReference>
<dbReference type="Proteomes" id="UP000681722">
    <property type="component" value="Unassembled WGS sequence"/>
</dbReference>
<evidence type="ECO:0000256" key="3">
    <source>
        <dbReference type="ARBA" id="ARBA00022679"/>
    </source>
</evidence>
<dbReference type="Proteomes" id="UP000663829">
    <property type="component" value="Unassembled WGS sequence"/>
</dbReference>
<keyword evidence="2 9" id="KW-0328">Glycosyltransferase</keyword>
<dbReference type="PANTHER" id="PTHR45641:SF1">
    <property type="entry name" value="AAA+ ATPASE DOMAIN-CONTAINING PROTEIN"/>
    <property type="match status" value="1"/>
</dbReference>
<name>A0A814TFY5_9BILA</name>
<dbReference type="EMBL" id="CAJNOK010005106">
    <property type="protein sequence ID" value="CAF0960412.1"/>
    <property type="molecule type" value="Genomic_DNA"/>
</dbReference>
<keyword evidence="9" id="KW-0521">NADP</keyword>
<organism evidence="11 14">
    <name type="scientific">Didymodactylos carnosus</name>
    <dbReference type="NCBI Taxonomy" id="1234261"/>
    <lineage>
        <taxon>Eukaryota</taxon>
        <taxon>Metazoa</taxon>
        <taxon>Spiralia</taxon>
        <taxon>Gnathifera</taxon>
        <taxon>Rotifera</taxon>
        <taxon>Eurotatoria</taxon>
        <taxon>Bdelloidea</taxon>
        <taxon>Philodinida</taxon>
        <taxon>Philodinidae</taxon>
        <taxon>Didymodactylos</taxon>
    </lineage>
</organism>
<evidence type="ECO:0000256" key="7">
    <source>
        <dbReference type="ARBA" id="ARBA00047597"/>
    </source>
</evidence>
<dbReference type="Pfam" id="PF13181">
    <property type="entry name" value="TPR_8"/>
    <property type="match status" value="1"/>
</dbReference>
<dbReference type="InterPro" id="IPR011990">
    <property type="entry name" value="TPR-like_helical_dom_sf"/>
</dbReference>
<sequence length="640" mass="74752">MAAGYPITNIKTIAEESITVRFQNDNLETYTLIWLDKNVNETEENLNTQKKLRAAINQLKVIDDCNKCVNYLTDIKDQKMVLIVSGSYGPQVIPVVHGLKQLNDIYVFCVDKKSNEEWSKDYEKVKGVFTDSKQLIAELSKNQRIRERTDDTIGMNIYSRVTTGSAQQQRDSRNAMFMYFQLLIDILLEITDQDSKSKQDLIDHFKQVYDGNEVEEEVIEEYEREYEPHKAIWWYTRHTFLSRTLIKALRDSDYNVLFALRFFITDLHKQLAEEHETFRRSYNSDDPILRVYRGQAIAIDELNLIRNSIGEFLSIQNFLSTNTDREVAAFFAKQVTPTSELTRIVFQFNIDTRALTKPYADIKRLSYFTDEDEVLIMLGSIFKIEQVEYNQREKTWTGMLSMCSQDENELTDLMAQLKEETNNGVCSLGYLLYRQESYEQAKKYFEQLLNESSISDFDKAYCYRGLGAVTIELEQYDEALVYYQKELELEMIMDPSRDDVTIARTYMYTGEAYFRNQDLDLALEYEQKALSLLPDNHIDRATVYDIMGGVYRRKRQYELSQDYHKKGLETALLPNNDSSVGITYTALGNVCDDMGNYQKAIDCYKKALAIYNKSLPLNHPHIKLTEDILRDTIHKLNQKQ</sequence>
<keyword evidence="9" id="KW-0520">NAD</keyword>
<evidence type="ECO:0000256" key="9">
    <source>
        <dbReference type="RuleBase" id="RU361228"/>
    </source>
</evidence>
<dbReference type="PROSITE" id="PS51996">
    <property type="entry name" value="TR_MART"/>
    <property type="match status" value="1"/>
</dbReference>
<dbReference type="EMBL" id="CAJOBA010005111">
    <property type="protein sequence ID" value="CAF3733307.1"/>
    <property type="molecule type" value="Genomic_DNA"/>
</dbReference>
<dbReference type="GO" id="GO:0106274">
    <property type="term" value="F:NAD+-protein-arginine ADP-ribosyltransferase activity"/>
    <property type="evidence" value="ECO:0007669"/>
    <property type="project" value="UniProtKB-EC"/>
</dbReference>
<keyword evidence="4" id="KW-0548">Nucleotidyltransferase</keyword>
<dbReference type="GO" id="GO:0016779">
    <property type="term" value="F:nucleotidyltransferase activity"/>
    <property type="evidence" value="ECO:0007669"/>
    <property type="project" value="UniProtKB-KW"/>
</dbReference>
<dbReference type="Proteomes" id="UP000677228">
    <property type="component" value="Unassembled WGS sequence"/>
</dbReference>
<dbReference type="AlphaFoldDB" id="A0A814TFY5"/>
<dbReference type="PANTHER" id="PTHR45641">
    <property type="entry name" value="TETRATRICOPEPTIDE REPEAT PROTEIN (AFU_ORTHOLOGUE AFUA_6G03870)"/>
    <property type="match status" value="1"/>
</dbReference>
<dbReference type="SUPFAM" id="SSF48452">
    <property type="entry name" value="TPR-like"/>
    <property type="match status" value="1"/>
</dbReference>
<dbReference type="OrthoDB" id="1658288at2759"/>
<comment type="catalytic activity">
    <reaction evidence="7 9">
        <text>L-arginyl-[protein] + NAD(+) = N(omega)-(ADP-D-ribosyl)-L-arginyl-[protein] + nicotinamide + H(+)</text>
        <dbReference type="Rhea" id="RHEA:19149"/>
        <dbReference type="Rhea" id="RHEA-COMP:10532"/>
        <dbReference type="Rhea" id="RHEA-COMP:15087"/>
        <dbReference type="ChEBI" id="CHEBI:15378"/>
        <dbReference type="ChEBI" id="CHEBI:17154"/>
        <dbReference type="ChEBI" id="CHEBI:29965"/>
        <dbReference type="ChEBI" id="CHEBI:57540"/>
        <dbReference type="ChEBI" id="CHEBI:142554"/>
        <dbReference type="EC" id="2.4.2.31"/>
    </reaction>
</comment>
<feature type="repeat" description="TPR" evidence="8">
    <location>
        <begin position="503"/>
        <end position="536"/>
    </location>
</feature>
<evidence type="ECO:0000256" key="8">
    <source>
        <dbReference type="PROSITE-ProRule" id="PRU00339"/>
    </source>
</evidence>
<dbReference type="Pfam" id="PF13424">
    <property type="entry name" value="TPR_12"/>
    <property type="match status" value="1"/>
</dbReference>
<evidence type="ECO:0000313" key="13">
    <source>
        <dbReference type="EMBL" id="CAF3924454.1"/>
    </source>
</evidence>
<comment type="caution">
    <text evidence="11">The sequence shown here is derived from an EMBL/GenBank/DDBJ whole genome shotgun (WGS) entry which is preliminary data.</text>
</comment>
<accession>A0A814TFY5</accession>
<reference evidence="11" key="1">
    <citation type="submission" date="2021-02" db="EMBL/GenBank/DDBJ databases">
        <authorList>
            <person name="Nowell W R."/>
        </authorList>
    </citation>
    <scope>NUCLEOTIDE SEQUENCE</scope>
</reference>
<keyword evidence="6 8" id="KW-0802">TPR repeat</keyword>
<evidence type="ECO:0000256" key="4">
    <source>
        <dbReference type="ARBA" id="ARBA00022695"/>
    </source>
</evidence>
<dbReference type="PROSITE" id="PS50005">
    <property type="entry name" value="TPR"/>
    <property type="match status" value="3"/>
</dbReference>